<dbReference type="InParanoid" id="A0A200Q1M8"/>
<dbReference type="STRING" id="56857.A0A200Q1M8"/>
<evidence type="ECO:0000256" key="5">
    <source>
        <dbReference type="ARBA" id="ARBA00022597"/>
    </source>
</evidence>
<feature type="transmembrane region" description="Helical" evidence="10">
    <location>
        <begin position="192"/>
        <end position="213"/>
    </location>
</feature>
<feature type="transmembrane region" description="Helical" evidence="10">
    <location>
        <begin position="131"/>
        <end position="152"/>
    </location>
</feature>
<evidence type="ECO:0000256" key="9">
    <source>
        <dbReference type="ARBA" id="ARBA00023136"/>
    </source>
</evidence>
<keyword evidence="3 10" id="KW-0813">Transport</keyword>
<comment type="function">
    <text evidence="10">Mediates both low-affinity uptake and efflux of sugar across the membrane.</text>
</comment>
<comment type="similarity">
    <text evidence="2 10">Belongs to the SWEET sugar transporter family.</text>
</comment>
<dbReference type="GO" id="GO:0051119">
    <property type="term" value="F:sugar transmembrane transporter activity"/>
    <property type="evidence" value="ECO:0007669"/>
    <property type="project" value="InterPro"/>
</dbReference>
<proteinExistence type="inferred from homology"/>
<dbReference type="Proteomes" id="UP000195402">
    <property type="component" value="Unassembled WGS sequence"/>
</dbReference>
<keyword evidence="6 10" id="KW-0812">Transmembrane</keyword>
<dbReference type="PANTHER" id="PTHR10791:SF157">
    <property type="entry name" value="BIDIRECTIONAL SUGAR TRANSPORTER SWEET"/>
    <property type="match status" value="1"/>
</dbReference>
<evidence type="ECO:0000313" key="12">
    <source>
        <dbReference type="Proteomes" id="UP000195402"/>
    </source>
</evidence>
<sequence>MAVDHHQLALAFGLLGNIVSFIVCLAPLPTFYRVYRRKSTEGFQSIPYVVALFSAMLWMYYGLLKGNAGFMLITINSVACIIESIYIIMYLVYAPRGARIFTIKLLLLLNVGLYGSILLFTILLAKGPKRVTVLGWICSAFAVSVFAAPLSIMRLVIKTKSVEFMPFSLSFFLTLCAIMWFFYGLLLKDFYIAFPNVLGFTFGMAQMLLYIIYKDTKKADIVLVPELKLPELALDVINDSTKTTIRNDDHENNGLPEEMETNQITCDVELAMIVVPIESNV</sequence>
<keyword evidence="9 10" id="KW-0472">Membrane</keyword>
<dbReference type="InterPro" id="IPR004316">
    <property type="entry name" value="SWEET_rpt"/>
</dbReference>
<feature type="transmembrane region" description="Helical" evidence="10">
    <location>
        <begin position="164"/>
        <end position="186"/>
    </location>
</feature>
<evidence type="ECO:0000256" key="6">
    <source>
        <dbReference type="ARBA" id="ARBA00022692"/>
    </source>
</evidence>
<name>A0A200Q1M8_MACCD</name>
<feature type="transmembrane region" description="Helical" evidence="10">
    <location>
        <begin position="46"/>
        <end position="64"/>
    </location>
</feature>
<comment type="subcellular location">
    <subcellularLocation>
        <location evidence="1 10">Cell membrane</location>
        <topology evidence="1 10">Multi-pass membrane protein</topology>
    </subcellularLocation>
</comment>
<evidence type="ECO:0000256" key="7">
    <source>
        <dbReference type="ARBA" id="ARBA00022737"/>
    </source>
</evidence>
<comment type="caution">
    <text evidence="11">The sequence shown here is derived from an EMBL/GenBank/DDBJ whole genome shotgun (WGS) entry which is preliminary data.</text>
</comment>
<protein>
    <recommendedName>
        <fullName evidence="10">Bidirectional sugar transporter SWEET</fullName>
    </recommendedName>
</protein>
<dbReference type="AlphaFoldDB" id="A0A200Q1M8"/>
<dbReference type="Gene3D" id="1.20.1280.290">
    <property type="match status" value="2"/>
</dbReference>
<dbReference type="OrthoDB" id="409725at2759"/>
<accession>A0A200Q1M8</accession>
<gene>
    <name evidence="11" type="ORF">BVC80_1395g70</name>
</gene>
<keyword evidence="8 10" id="KW-1133">Transmembrane helix</keyword>
<dbReference type="PANTHER" id="PTHR10791">
    <property type="entry name" value="RAG1-ACTIVATING PROTEIN 1"/>
    <property type="match status" value="1"/>
</dbReference>
<dbReference type="FunCoup" id="A0A200Q1M8">
    <property type="interactions" value="547"/>
</dbReference>
<dbReference type="EMBL" id="MVGT01003318">
    <property type="protein sequence ID" value="OVA04358.1"/>
    <property type="molecule type" value="Genomic_DNA"/>
</dbReference>
<evidence type="ECO:0000256" key="4">
    <source>
        <dbReference type="ARBA" id="ARBA00022475"/>
    </source>
</evidence>
<feature type="transmembrane region" description="Helical" evidence="10">
    <location>
        <begin position="70"/>
        <end position="93"/>
    </location>
</feature>
<feature type="transmembrane region" description="Helical" evidence="10">
    <location>
        <begin position="105"/>
        <end position="125"/>
    </location>
</feature>
<feature type="transmembrane region" description="Helical" evidence="10">
    <location>
        <begin position="12"/>
        <end position="34"/>
    </location>
</feature>
<dbReference type="InterPro" id="IPR047664">
    <property type="entry name" value="SWEET"/>
</dbReference>
<keyword evidence="4" id="KW-1003">Cell membrane</keyword>
<evidence type="ECO:0000256" key="8">
    <source>
        <dbReference type="ARBA" id="ARBA00022989"/>
    </source>
</evidence>
<dbReference type="FunFam" id="1.20.1280.290:FF:000001">
    <property type="entry name" value="Bidirectional sugar transporter SWEET"/>
    <property type="match status" value="1"/>
</dbReference>
<keyword evidence="7" id="KW-0677">Repeat</keyword>
<organism evidence="11 12">
    <name type="scientific">Macleaya cordata</name>
    <name type="common">Five-seeded plume-poppy</name>
    <name type="synonym">Bocconia cordata</name>
    <dbReference type="NCBI Taxonomy" id="56857"/>
    <lineage>
        <taxon>Eukaryota</taxon>
        <taxon>Viridiplantae</taxon>
        <taxon>Streptophyta</taxon>
        <taxon>Embryophyta</taxon>
        <taxon>Tracheophyta</taxon>
        <taxon>Spermatophyta</taxon>
        <taxon>Magnoliopsida</taxon>
        <taxon>Ranunculales</taxon>
        <taxon>Papaveraceae</taxon>
        <taxon>Papaveroideae</taxon>
        <taxon>Macleaya</taxon>
    </lineage>
</organism>
<dbReference type="FunFam" id="1.20.1280.290:FF:000003">
    <property type="entry name" value="Bidirectional sugar transporter SWEET"/>
    <property type="match status" value="1"/>
</dbReference>
<evidence type="ECO:0000313" key="11">
    <source>
        <dbReference type="EMBL" id="OVA04358.1"/>
    </source>
</evidence>
<keyword evidence="5 10" id="KW-0762">Sugar transport</keyword>
<evidence type="ECO:0000256" key="10">
    <source>
        <dbReference type="RuleBase" id="RU910715"/>
    </source>
</evidence>
<evidence type="ECO:0000256" key="3">
    <source>
        <dbReference type="ARBA" id="ARBA00022448"/>
    </source>
</evidence>
<evidence type="ECO:0000256" key="1">
    <source>
        <dbReference type="ARBA" id="ARBA00004651"/>
    </source>
</evidence>
<evidence type="ECO:0000256" key="2">
    <source>
        <dbReference type="ARBA" id="ARBA00007809"/>
    </source>
</evidence>
<keyword evidence="12" id="KW-1185">Reference proteome</keyword>
<dbReference type="Pfam" id="PF03083">
    <property type="entry name" value="MtN3_slv"/>
    <property type="match status" value="2"/>
</dbReference>
<reference evidence="11 12" key="1">
    <citation type="journal article" date="2017" name="Mol. Plant">
        <title>The Genome of Medicinal Plant Macleaya cordata Provides New Insights into Benzylisoquinoline Alkaloids Metabolism.</title>
        <authorList>
            <person name="Liu X."/>
            <person name="Liu Y."/>
            <person name="Huang P."/>
            <person name="Ma Y."/>
            <person name="Qing Z."/>
            <person name="Tang Q."/>
            <person name="Cao H."/>
            <person name="Cheng P."/>
            <person name="Zheng Y."/>
            <person name="Yuan Z."/>
            <person name="Zhou Y."/>
            <person name="Liu J."/>
            <person name="Tang Z."/>
            <person name="Zhuo Y."/>
            <person name="Zhang Y."/>
            <person name="Yu L."/>
            <person name="Huang J."/>
            <person name="Yang P."/>
            <person name="Peng Q."/>
            <person name="Zhang J."/>
            <person name="Jiang W."/>
            <person name="Zhang Z."/>
            <person name="Lin K."/>
            <person name="Ro D.K."/>
            <person name="Chen X."/>
            <person name="Xiong X."/>
            <person name="Shang Y."/>
            <person name="Huang S."/>
            <person name="Zeng J."/>
        </authorList>
    </citation>
    <scope>NUCLEOTIDE SEQUENCE [LARGE SCALE GENOMIC DNA]</scope>
    <source>
        <strain evidence="12">cv. BLH2017</strain>
        <tissue evidence="11">Root</tissue>
    </source>
</reference>
<dbReference type="GO" id="GO:0005886">
    <property type="term" value="C:plasma membrane"/>
    <property type="evidence" value="ECO:0007669"/>
    <property type="project" value="UniProtKB-SubCell"/>
</dbReference>
<dbReference type="OMA" id="TENTWAF"/>